<evidence type="ECO:0000313" key="16">
    <source>
        <dbReference type="EMBL" id="WZN62274.1"/>
    </source>
</evidence>
<dbReference type="Gene3D" id="3.90.1480.20">
    <property type="entry name" value="Glycosyl transferase family 29"/>
    <property type="match status" value="1"/>
</dbReference>
<gene>
    <name evidence="16" type="ORF">HKI87_05g38100</name>
</gene>
<dbReference type="GO" id="GO:0003835">
    <property type="term" value="F:beta-galactoside alpha-2,6-sialyltransferase activity"/>
    <property type="evidence" value="ECO:0007669"/>
    <property type="project" value="UniProtKB-EC"/>
</dbReference>
<feature type="compositionally biased region" description="Basic and acidic residues" evidence="14">
    <location>
        <begin position="192"/>
        <end position="251"/>
    </location>
</feature>
<dbReference type="PANTHER" id="PTHR46059">
    <property type="entry name" value="BETA-GALACTOSIDE ALPHA-2,6-SIALYLTRANSFERASE"/>
    <property type="match status" value="1"/>
</dbReference>
<dbReference type="PANTHER" id="PTHR46059:SF1">
    <property type="entry name" value="BETA-GALACTOSIDE ALPHA-2,6-SIALYLTRANSFERASE"/>
    <property type="match status" value="1"/>
</dbReference>
<evidence type="ECO:0000256" key="13">
    <source>
        <dbReference type="ARBA" id="ARBA00034329"/>
    </source>
</evidence>
<organism evidence="16 17">
    <name type="scientific">Chloropicon roscoffensis</name>
    <dbReference type="NCBI Taxonomy" id="1461544"/>
    <lineage>
        <taxon>Eukaryota</taxon>
        <taxon>Viridiplantae</taxon>
        <taxon>Chlorophyta</taxon>
        <taxon>Chloropicophyceae</taxon>
        <taxon>Chloropicales</taxon>
        <taxon>Chloropicaceae</taxon>
        <taxon>Chloropicon</taxon>
    </lineage>
</organism>
<comment type="subcellular location">
    <subcellularLocation>
        <location evidence="1">Golgi apparatus</location>
        <location evidence="1">Golgi stack membrane</location>
        <topology evidence="1">Single-pass type II membrane protein</topology>
    </subcellularLocation>
</comment>
<dbReference type="GO" id="GO:0032580">
    <property type="term" value="C:Golgi cisterna membrane"/>
    <property type="evidence" value="ECO:0007669"/>
    <property type="project" value="UniProtKB-SubCell"/>
</dbReference>
<proteinExistence type="inferred from homology"/>
<dbReference type="Proteomes" id="UP001472866">
    <property type="component" value="Chromosome 05"/>
</dbReference>
<evidence type="ECO:0000256" key="4">
    <source>
        <dbReference type="ARBA" id="ARBA00022679"/>
    </source>
</evidence>
<evidence type="ECO:0000256" key="8">
    <source>
        <dbReference type="ARBA" id="ARBA00023034"/>
    </source>
</evidence>
<dbReference type="AlphaFoldDB" id="A0AAX4P8T3"/>
<evidence type="ECO:0000256" key="5">
    <source>
        <dbReference type="ARBA" id="ARBA00022692"/>
    </source>
</evidence>
<keyword evidence="3 16" id="KW-0328">Glycosyltransferase</keyword>
<keyword evidence="10" id="KW-1015">Disulfide bond</keyword>
<evidence type="ECO:0000313" key="17">
    <source>
        <dbReference type="Proteomes" id="UP001472866"/>
    </source>
</evidence>
<evidence type="ECO:0000256" key="3">
    <source>
        <dbReference type="ARBA" id="ARBA00022676"/>
    </source>
</evidence>
<accession>A0AAX4P8T3</accession>
<evidence type="ECO:0000256" key="1">
    <source>
        <dbReference type="ARBA" id="ARBA00004447"/>
    </source>
</evidence>
<keyword evidence="17" id="KW-1185">Reference proteome</keyword>
<evidence type="ECO:0000256" key="15">
    <source>
        <dbReference type="SAM" id="Phobius"/>
    </source>
</evidence>
<keyword evidence="8" id="KW-0333">Golgi apparatus</keyword>
<dbReference type="Pfam" id="PF00777">
    <property type="entry name" value="Glyco_transf_29"/>
    <property type="match status" value="2"/>
</dbReference>
<dbReference type="InterPro" id="IPR038578">
    <property type="entry name" value="GT29-like_sf"/>
</dbReference>
<evidence type="ECO:0000256" key="11">
    <source>
        <dbReference type="ARBA" id="ARBA00023180"/>
    </source>
</evidence>
<name>A0AAX4P8T3_9CHLO</name>
<keyword evidence="9 15" id="KW-0472">Membrane</keyword>
<dbReference type="CDD" id="cd19952">
    <property type="entry name" value="GT29"/>
    <property type="match status" value="1"/>
</dbReference>
<feature type="transmembrane region" description="Helical" evidence="15">
    <location>
        <begin position="48"/>
        <end position="68"/>
    </location>
</feature>
<keyword evidence="11" id="KW-0325">Glycoprotein</keyword>
<evidence type="ECO:0000256" key="10">
    <source>
        <dbReference type="ARBA" id="ARBA00023157"/>
    </source>
</evidence>
<keyword evidence="5 15" id="KW-0812">Transmembrane</keyword>
<evidence type="ECO:0000256" key="6">
    <source>
        <dbReference type="ARBA" id="ARBA00022968"/>
    </source>
</evidence>
<keyword evidence="4" id="KW-0808">Transferase</keyword>
<comment type="similarity">
    <text evidence="2">Belongs to the glycosyltransferase 29 family.</text>
</comment>
<dbReference type="InterPro" id="IPR001675">
    <property type="entry name" value="Glyco_trans_29"/>
</dbReference>
<evidence type="ECO:0000256" key="7">
    <source>
        <dbReference type="ARBA" id="ARBA00022989"/>
    </source>
</evidence>
<dbReference type="EC" id="2.4.3.1" evidence="13"/>
<dbReference type="EMBL" id="CP151505">
    <property type="protein sequence ID" value="WZN62274.1"/>
    <property type="molecule type" value="Genomic_DNA"/>
</dbReference>
<evidence type="ECO:0000256" key="9">
    <source>
        <dbReference type="ARBA" id="ARBA00023136"/>
    </source>
</evidence>
<sequence length="516" mass="59097">MRLWPGQRSDLGALPRLGLLTRTLPSRHLAKFQLATPPLPQFKGRLPILQLLFVLLVVYTLSSFVLFAELDTKDSRGSTFSLRTMADRARASHRRIAKFVRRDLFSRHRIESGCSKDFGCILPRPQLYFSNTDFAKPEDHNLAPAVVPKFNTRIDLSGFETTLPEAEDDDNTEEGREGGEEEEEVATPPKESVQERRMRERRERRERERQEREALREERRREREAVRAAVREREDAEERAGEVKAKEAKPKAEPYKLSMRVQGELHNRARIEGLLETKVDVVMNQVNLEMRGGISCGGKPVMELKDVDAVLAAHPQLAEVIPEQDEIGSAKFGKCAVVGNSGNLLGKAHGEEIDGHDTVIRFNGAPTAKFEKDVGTKTTIRIQNVDNLGFKEAADRYLIFTARTRRDLTKFVNHRKRYRKGKQFTFNPEFWCHIWDWVSHRKLKPSTGLAGIVLALRTCDHPINLYGFSHNNTNFHYFNKLAEKVTTQDVYRYHPLLEEAEIYKELEAESLANLVS</sequence>
<comment type="catalytic activity">
    <reaction evidence="12">
        <text>a beta-D-galactoside + CMP-N-acetyl-beta-neuraminate = an N-acetyl-alpha-neuraminyl-(2-&gt;6)-beta-D-galactosyl derivative + CMP + H(+)</text>
        <dbReference type="Rhea" id="RHEA:52104"/>
        <dbReference type="ChEBI" id="CHEBI:15378"/>
        <dbReference type="ChEBI" id="CHEBI:28034"/>
        <dbReference type="ChEBI" id="CHEBI:57812"/>
        <dbReference type="ChEBI" id="CHEBI:60377"/>
        <dbReference type="ChEBI" id="CHEBI:136398"/>
        <dbReference type="EC" id="2.4.3.1"/>
    </reaction>
</comment>
<evidence type="ECO:0000256" key="14">
    <source>
        <dbReference type="SAM" id="MobiDB-lite"/>
    </source>
</evidence>
<keyword evidence="6" id="KW-0735">Signal-anchor</keyword>
<feature type="region of interest" description="Disordered" evidence="14">
    <location>
        <begin position="159"/>
        <end position="251"/>
    </location>
</feature>
<keyword evidence="7 15" id="KW-1133">Transmembrane helix</keyword>
<evidence type="ECO:0000256" key="2">
    <source>
        <dbReference type="ARBA" id="ARBA00006003"/>
    </source>
</evidence>
<reference evidence="16 17" key="1">
    <citation type="submission" date="2024-03" db="EMBL/GenBank/DDBJ databases">
        <title>Complete genome sequence of the green alga Chloropicon roscoffensis RCC1871.</title>
        <authorList>
            <person name="Lemieux C."/>
            <person name="Pombert J.-F."/>
            <person name="Otis C."/>
            <person name="Turmel M."/>
        </authorList>
    </citation>
    <scope>NUCLEOTIDE SEQUENCE [LARGE SCALE GENOMIC DNA]</scope>
    <source>
        <strain evidence="16 17">RCC1871</strain>
    </source>
</reference>
<evidence type="ECO:0000256" key="12">
    <source>
        <dbReference type="ARBA" id="ARBA00034249"/>
    </source>
</evidence>
<protein>
    <recommendedName>
        <fullName evidence="13">beta-galactoside alpha-(2,6)-sialyltransferase</fullName>
        <ecNumber evidence="13">2.4.3.1</ecNumber>
    </recommendedName>
</protein>